<dbReference type="FunFam" id="2.60.40.10:FF:000049">
    <property type="entry name" value="Leukocyte immunoglobulin-like receptor subfamily B member 1"/>
    <property type="match status" value="1"/>
</dbReference>
<accession>A0A7J7EMD4</accession>
<dbReference type="InterPro" id="IPR036179">
    <property type="entry name" value="Ig-like_dom_sf"/>
</dbReference>
<dbReference type="AlphaFoldDB" id="A0A7J7EMD4"/>
<sequence length="146" mass="16074">MVPLGGNVTLQCYSHFPFVMFKIFKIDVTHVTELQRGLFKNNFTISLVTAAHAGSYRCPGSYSHSPMWSAHNDPLRIVVTGVFTKPFVSAHPGSLVHAGGTVTLRCHSELAFDTFILLKEGTHGILSNLQRTFLMGTSKLISPWAL</sequence>
<protein>
    <recommendedName>
        <fullName evidence="4">Immunoglobulin-like beta-sandwich domain-containing protein</fullName>
    </recommendedName>
</protein>
<reference evidence="5 6" key="1">
    <citation type="journal article" date="2020" name="Mol. Biol. Evol.">
        <title>Interspecific Gene Flow and the Evolution of Specialization in Black and White Rhinoceros.</title>
        <authorList>
            <person name="Moodley Y."/>
            <person name="Westbury M.V."/>
            <person name="Russo I.M."/>
            <person name="Gopalakrishnan S."/>
            <person name="Rakotoarivelo A."/>
            <person name="Olsen R.A."/>
            <person name="Prost S."/>
            <person name="Tunstall T."/>
            <person name="Ryder O.A."/>
            <person name="Dalen L."/>
            <person name="Bruford M.W."/>
        </authorList>
    </citation>
    <scope>NUCLEOTIDE SEQUENCE [LARGE SCALE GENOMIC DNA]</scope>
    <source>
        <strain evidence="5">SBR-YM</strain>
        <tissue evidence="5">Skin</tissue>
    </source>
</reference>
<keyword evidence="6" id="KW-1185">Reference proteome</keyword>
<dbReference type="PANTHER" id="PTHR11738:SF192">
    <property type="entry name" value="KILLER CELL IMMUNOGLOBULIN-LIKE RECEPTOR-LIKE PROTEIN KIR3DX1-RELATED"/>
    <property type="match status" value="1"/>
</dbReference>
<dbReference type="Pfam" id="PF00047">
    <property type="entry name" value="ig"/>
    <property type="match status" value="1"/>
</dbReference>
<dbReference type="GO" id="GO:0005886">
    <property type="term" value="C:plasma membrane"/>
    <property type="evidence" value="ECO:0007669"/>
    <property type="project" value="TreeGrafter"/>
</dbReference>
<evidence type="ECO:0000259" key="4">
    <source>
        <dbReference type="Pfam" id="PF00047"/>
    </source>
</evidence>
<feature type="domain" description="Immunoglobulin-like beta-sandwich" evidence="4">
    <location>
        <begin position="2"/>
        <end position="66"/>
    </location>
</feature>
<comment type="caution">
    <text evidence="5">The sequence shown here is derived from an EMBL/GenBank/DDBJ whole genome shotgun (WGS) entry which is preliminary data.</text>
</comment>
<dbReference type="Proteomes" id="UP000551758">
    <property type="component" value="Unassembled WGS sequence"/>
</dbReference>
<dbReference type="SUPFAM" id="SSF48726">
    <property type="entry name" value="Immunoglobulin"/>
    <property type="match status" value="2"/>
</dbReference>
<keyword evidence="3" id="KW-0393">Immunoglobulin domain</keyword>
<dbReference type="InterPro" id="IPR013151">
    <property type="entry name" value="Immunoglobulin_dom"/>
</dbReference>
<evidence type="ECO:0000313" key="6">
    <source>
        <dbReference type="Proteomes" id="UP000551758"/>
    </source>
</evidence>
<keyword evidence="2" id="KW-1015">Disulfide bond</keyword>
<dbReference type="PANTHER" id="PTHR11738">
    <property type="entry name" value="MHC CLASS I NK CELL RECEPTOR"/>
    <property type="match status" value="1"/>
</dbReference>
<dbReference type="Gene3D" id="2.60.40.10">
    <property type="entry name" value="Immunoglobulins"/>
    <property type="match status" value="2"/>
</dbReference>
<dbReference type="InterPro" id="IPR013783">
    <property type="entry name" value="Ig-like_fold"/>
</dbReference>
<evidence type="ECO:0000313" key="5">
    <source>
        <dbReference type="EMBL" id="KAF5916962.1"/>
    </source>
</evidence>
<evidence type="ECO:0000256" key="3">
    <source>
        <dbReference type="ARBA" id="ARBA00023319"/>
    </source>
</evidence>
<name>A0A7J7EMD4_DICBM</name>
<keyword evidence="1" id="KW-0732">Signal</keyword>
<dbReference type="EMBL" id="JACDTQ010002604">
    <property type="protein sequence ID" value="KAF5916962.1"/>
    <property type="molecule type" value="Genomic_DNA"/>
</dbReference>
<evidence type="ECO:0000256" key="2">
    <source>
        <dbReference type="ARBA" id="ARBA00023157"/>
    </source>
</evidence>
<organism evidence="5 6">
    <name type="scientific">Diceros bicornis minor</name>
    <name type="common">South-central black rhinoceros</name>
    <dbReference type="NCBI Taxonomy" id="77932"/>
    <lineage>
        <taxon>Eukaryota</taxon>
        <taxon>Metazoa</taxon>
        <taxon>Chordata</taxon>
        <taxon>Craniata</taxon>
        <taxon>Vertebrata</taxon>
        <taxon>Euteleostomi</taxon>
        <taxon>Mammalia</taxon>
        <taxon>Eutheria</taxon>
        <taxon>Laurasiatheria</taxon>
        <taxon>Perissodactyla</taxon>
        <taxon>Rhinocerotidae</taxon>
        <taxon>Diceros</taxon>
    </lineage>
</organism>
<evidence type="ECO:0000256" key="1">
    <source>
        <dbReference type="ARBA" id="ARBA00022729"/>
    </source>
</evidence>
<gene>
    <name evidence="5" type="ORF">HPG69_013884</name>
</gene>
<dbReference type="GO" id="GO:0002764">
    <property type="term" value="P:immune response-regulating signaling pathway"/>
    <property type="evidence" value="ECO:0007669"/>
    <property type="project" value="TreeGrafter"/>
</dbReference>
<proteinExistence type="predicted"/>
<dbReference type="InterPro" id="IPR050412">
    <property type="entry name" value="Ig-like_Receptors_ImmuneReg"/>
</dbReference>